<feature type="region of interest" description="Disordered" evidence="7">
    <location>
        <begin position="1"/>
        <end position="140"/>
    </location>
</feature>
<keyword evidence="10" id="KW-1185">Reference proteome</keyword>
<evidence type="ECO:0000256" key="6">
    <source>
        <dbReference type="SAM" id="Coils"/>
    </source>
</evidence>
<feature type="compositionally biased region" description="Basic and acidic residues" evidence="7">
    <location>
        <begin position="394"/>
        <end position="403"/>
    </location>
</feature>
<feature type="coiled-coil region" evidence="6">
    <location>
        <begin position="777"/>
        <end position="821"/>
    </location>
</feature>
<keyword evidence="3" id="KW-0963">Cytoplasm</keyword>
<evidence type="ECO:0000256" key="2">
    <source>
        <dbReference type="ARBA" id="ARBA00004496"/>
    </source>
</evidence>
<dbReference type="InterPro" id="IPR051952">
    <property type="entry name" value="Golgi-autophagy_related"/>
</dbReference>
<feature type="compositionally biased region" description="Basic and acidic residues" evidence="7">
    <location>
        <begin position="1114"/>
        <end position="1125"/>
    </location>
</feature>
<dbReference type="PANTHER" id="PTHR23157">
    <property type="entry name" value="GRIP AND COILED-COIL DOMAIN-CONTAINING PROTEIN 1"/>
    <property type="match status" value="1"/>
</dbReference>
<evidence type="ECO:0000313" key="9">
    <source>
        <dbReference type="EMBL" id="SLM38587.1"/>
    </source>
</evidence>
<evidence type="ECO:0000313" key="10">
    <source>
        <dbReference type="Proteomes" id="UP000192927"/>
    </source>
</evidence>
<feature type="region of interest" description="Disordered" evidence="7">
    <location>
        <begin position="571"/>
        <end position="626"/>
    </location>
</feature>
<dbReference type="SUPFAM" id="SSF90257">
    <property type="entry name" value="Myosin rod fragments"/>
    <property type="match status" value="1"/>
</dbReference>
<evidence type="ECO:0000256" key="5">
    <source>
        <dbReference type="ARBA" id="ARBA00023136"/>
    </source>
</evidence>
<feature type="region of interest" description="Disordered" evidence="7">
    <location>
        <begin position="859"/>
        <end position="882"/>
    </location>
</feature>
<feature type="compositionally biased region" description="Basic residues" evidence="7">
    <location>
        <begin position="585"/>
        <end position="596"/>
    </location>
</feature>
<feature type="region of interest" description="Disordered" evidence="7">
    <location>
        <begin position="1114"/>
        <end position="1173"/>
    </location>
</feature>
<keyword evidence="5" id="KW-0472">Membrane</keyword>
<dbReference type="PANTHER" id="PTHR23157:SF25">
    <property type="entry name" value="GRIP AND COILED-COIL DOMAIN-CONTAINING PROTEIN 1"/>
    <property type="match status" value="1"/>
</dbReference>
<accession>A0A1W5D631</accession>
<feature type="compositionally biased region" description="Basic and acidic residues" evidence="7">
    <location>
        <begin position="873"/>
        <end position="882"/>
    </location>
</feature>
<feature type="compositionally biased region" description="Basic and acidic residues" evidence="7">
    <location>
        <begin position="99"/>
        <end position="108"/>
    </location>
</feature>
<feature type="compositionally biased region" description="Polar residues" evidence="7">
    <location>
        <begin position="1163"/>
        <end position="1173"/>
    </location>
</feature>
<feature type="region of interest" description="Disordered" evidence="7">
    <location>
        <begin position="987"/>
        <end position="1090"/>
    </location>
</feature>
<feature type="coiled-coil region" evidence="6">
    <location>
        <begin position="144"/>
        <end position="171"/>
    </location>
</feature>
<name>A0A1W5D631_9LECA</name>
<feature type="coiled-coil region" evidence="6">
    <location>
        <begin position="630"/>
        <end position="716"/>
    </location>
</feature>
<keyword evidence="4 6" id="KW-0175">Coiled coil</keyword>
<dbReference type="Proteomes" id="UP000192927">
    <property type="component" value="Unassembled WGS sequence"/>
</dbReference>
<organism evidence="9 10">
    <name type="scientific">Lasallia pustulata</name>
    <dbReference type="NCBI Taxonomy" id="136370"/>
    <lineage>
        <taxon>Eukaryota</taxon>
        <taxon>Fungi</taxon>
        <taxon>Dikarya</taxon>
        <taxon>Ascomycota</taxon>
        <taxon>Pezizomycotina</taxon>
        <taxon>Lecanoromycetes</taxon>
        <taxon>OSLEUM clade</taxon>
        <taxon>Umbilicariomycetidae</taxon>
        <taxon>Umbilicariales</taxon>
        <taxon>Umbilicariaceae</taxon>
        <taxon>Lasallia</taxon>
    </lineage>
</organism>
<feature type="compositionally biased region" description="Basic and acidic residues" evidence="7">
    <location>
        <begin position="1017"/>
        <end position="1090"/>
    </location>
</feature>
<evidence type="ECO:0000256" key="7">
    <source>
        <dbReference type="SAM" id="MobiDB-lite"/>
    </source>
</evidence>
<sequence>MFQRLKGAIDSRIAEEQARQRATQSSPSRSSSDARRSLPRTASPAKRGPRKGQEKNDGGPPQRGPDPSEFDADLAIDDESLPSGTRTPNPPAGSNGEFEGGHAAREKPAVMTNGADKAEDSKPPVQGGKQDDGQPAPPELLTDVRVKLRKLEKLESRYQELLRSYRVAHARVLSIEPFETSLRENTPLTSISDPAALVEYLNQLNLKGDMVLDELKRVSIERDNFKTKLEEAERSTKEAWDEVASLRVHKDTTSISGEAATSLNGLSSETEMLTKDVTDESTSTTAMKSPTASIKSRASSIPSLSLFSPRVKSVEAPKLKEEIEEFFSYDSEVPRLESELRDREEEVKVLQIEVKTLKDDLAVARESTQSMVQSLEAATRDLNVLRDNKERSKADLEEQHLSSEKLQNQLRSDLESAEEKLTKLEPEAVFQGSAALAELEGKLQGANEELEMLRVVQRHSNSADELTKDLQSTIQDLQSEVSRLQSTGAESEKRIETLNGLVKNLRQQLTEAENQQRALMIEVDEKTRTTAGLEAHFTKLKELREDTTDAMNVTGLPAEQNGFRAVKSHVTENEAINASEGTTTGKKKNKKKKRSGKAAADQTKEPPIPESPVPDITGEGSQTPEENSNLKLLQEALSDLRKLVEEKDAAIQRLHSKLKDQEDLREEIEGLRDDLINVGQGHVEAKYKVKELLAEKQSLERTITSLEGELAELRSAHTSQTAGSERAQKDLAAQFEDLKLKATTLQTDLSAAQQLAASRFKDISDLRNVLQKAQPELAGLRSEVAELKVIREELGKKTAELTRLEVRQEDMRSEVAGLKRTVAERDTEAKVLNQKIGQETNNRLKAEDISHRALDDLQRAEAEKRQSNQSLDRLSRDLSKSQEEVTSAKARLRELEQQIASISRETEGLKEDIELKTAQHASAQSLMGSMRDQTSEMAMQMKEARERCESLEEEVADAHRLLSERSREGETMRRLLADVEGRAESRIREMKERMDTAIEERDRAEDEASAAGRRRARELEDLRNKIREAEKGLKRAEEDKEELETGRRDWKRRREELEQRSEQSAREAEEVRKAMSELRDALDESEKQARDLEKQKIDLRRTVEDTQQRLEKLQKANKSMADEVRSMQTAKVKTMDSEGRSSRSSLDSTPPRPRIGSPAPKSRTGSAAISDTSNGQAAVPIDYVYLKNVLLQFLEQRDKKHQIQLIPVLGMLLHFDRKDEQKWMAAITTK</sequence>
<dbReference type="SMART" id="SM00755">
    <property type="entry name" value="Grip"/>
    <property type="match status" value="1"/>
</dbReference>
<feature type="compositionally biased region" description="Low complexity" evidence="7">
    <location>
        <begin position="20"/>
        <end position="31"/>
    </location>
</feature>
<evidence type="ECO:0000256" key="4">
    <source>
        <dbReference type="ARBA" id="ARBA00023054"/>
    </source>
</evidence>
<dbReference type="AlphaFoldDB" id="A0A1W5D631"/>
<dbReference type="Gene3D" id="1.10.287.1490">
    <property type="match status" value="1"/>
</dbReference>
<feature type="compositionally biased region" description="Basic and acidic residues" evidence="7">
    <location>
        <begin position="7"/>
        <end position="19"/>
    </location>
</feature>
<dbReference type="GO" id="GO:0005794">
    <property type="term" value="C:Golgi apparatus"/>
    <property type="evidence" value="ECO:0007669"/>
    <property type="project" value="TreeGrafter"/>
</dbReference>
<feature type="compositionally biased region" description="Basic and acidic residues" evidence="7">
    <location>
        <begin position="987"/>
        <end position="1006"/>
    </location>
</feature>
<dbReference type="Pfam" id="PF01465">
    <property type="entry name" value="GRIP"/>
    <property type="match status" value="1"/>
</dbReference>
<evidence type="ECO:0000259" key="8">
    <source>
        <dbReference type="PROSITE" id="PS50913"/>
    </source>
</evidence>
<dbReference type="EMBL" id="FWEW01002601">
    <property type="protein sequence ID" value="SLM38587.1"/>
    <property type="molecule type" value="Genomic_DNA"/>
</dbReference>
<feature type="domain" description="GRIP" evidence="8">
    <location>
        <begin position="1176"/>
        <end position="1226"/>
    </location>
</feature>
<comment type="subcellular location">
    <subcellularLocation>
        <location evidence="2">Cytoplasm</location>
    </subcellularLocation>
    <subcellularLocation>
        <location evidence="1">Endomembrane system</location>
        <topology evidence="1">Peripheral membrane protein</topology>
    </subcellularLocation>
</comment>
<dbReference type="PROSITE" id="PS50913">
    <property type="entry name" value="GRIP"/>
    <property type="match status" value="1"/>
</dbReference>
<evidence type="ECO:0000256" key="3">
    <source>
        <dbReference type="ARBA" id="ARBA00022490"/>
    </source>
</evidence>
<protein>
    <submittedName>
        <fullName evidence="9">GRIP</fullName>
    </submittedName>
</protein>
<dbReference type="Gene3D" id="1.20.5.340">
    <property type="match status" value="1"/>
</dbReference>
<reference evidence="10" key="1">
    <citation type="submission" date="2017-03" db="EMBL/GenBank/DDBJ databases">
        <authorList>
            <person name="Sharma R."/>
            <person name="Thines M."/>
        </authorList>
    </citation>
    <scope>NUCLEOTIDE SEQUENCE [LARGE SCALE GENOMIC DNA]</scope>
</reference>
<dbReference type="InterPro" id="IPR000237">
    <property type="entry name" value="GRIP_dom"/>
</dbReference>
<evidence type="ECO:0000256" key="1">
    <source>
        <dbReference type="ARBA" id="ARBA00004184"/>
    </source>
</evidence>
<feature type="compositionally biased region" description="Acidic residues" evidence="7">
    <location>
        <begin position="68"/>
        <end position="80"/>
    </location>
</feature>
<proteinExistence type="predicted"/>
<feature type="region of interest" description="Disordered" evidence="7">
    <location>
        <begin position="394"/>
        <end position="414"/>
    </location>
</feature>